<protein>
    <recommendedName>
        <fullName evidence="7">Cardiolipin synthase N-terminal domain-containing protein</fullName>
    </recommendedName>
</protein>
<dbReference type="OrthoDB" id="164888at2"/>
<comment type="subcellular location">
    <subcellularLocation>
        <location evidence="1">Cell membrane</location>
        <topology evidence="1">Multi-pass membrane protein</topology>
    </subcellularLocation>
</comment>
<feature type="transmembrane region" description="Helical" evidence="6">
    <location>
        <begin position="54"/>
        <end position="74"/>
    </location>
</feature>
<evidence type="ECO:0000256" key="5">
    <source>
        <dbReference type="ARBA" id="ARBA00023136"/>
    </source>
</evidence>
<reference evidence="9" key="1">
    <citation type="submission" date="2018-12" db="EMBL/GenBank/DDBJ databases">
        <title>Tengunoibacter tsumagoiensis gen. nov., sp. nov., Dictyobacter kobayashii sp. nov., D. alpinus sp. nov., and D. joshuensis sp. nov. and description of Dictyobacteraceae fam. nov. within the order Ktedonobacterales isolated from Tengu-no-mugimeshi.</title>
        <authorList>
            <person name="Wang C.M."/>
            <person name="Zheng Y."/>
            <person name="Sakai Y."/>
            <person name="Toyoda A."/>
            <person name="Minakuchi Y."/>
            <person name="Abe K."/>
            <person name="Yokota A."/>
            <person name="Yabe S."/>
        </authorList>
    </citation>
    <scope>NUCLEOTIDE SEQUENCE [LARGE SCALE GENOMIC DNA]</scope>
    <source>
        <strain evidence="9">Uno16</strain>
    </source>
</reference>
<gene>
    <name evidence="8" type="ORF">KDA_24360</name>
</gene>
<evidence type="ECO:0000256" key="4">
    <source>
        <dbReference type="ARBA" id="ARBA00022989"/>
    </source>
</evidence>
<dbReference type="EMBL" id="BIFT01000001">
    <property type="protein sequence ID" value="GCE26952.1"/>
    <property type="molecule type" value="Genomic_DNA"/>
</dbReference>
<sequence>MDMTTVNGGAPIFGLIFFGFYCIFGIVGILSTVFWIWMLVDCLRNEPANSNDKVIWVVVIAVTHVVGSIIYFFMRRQPRIRQARQGNIL</sequence>
<dbReference type="Proteomes" id="UP000287171">
    <property type="component" value="Unassembled WGS sequence"/>
</dbReference>
<evidence type="ECO:0000313" key="9">
    <source>
        <dbReference type="Proteomes" id="UP000287171"/>
    </source>
</evidence>
<keyword evidence="4 6" id="KW-1133">Transmembrane helix</keyword>
<dbReference type="Pfam" id="PF13396">
    <property type="entry name" value="PLDc_N"/>
    <property type="match status" value="1"/>
</dbReference>
<keyword evidence="3 6" id="KW-0812">Transmembrane</keyword>
<evidence type="ECO:0000256" key="1">
    <source>
        <dbReference type="ARBA" id="ARBA00004651"/>
    </source>
</evidence>
<organism evidence="8 9">
    <name type="scientific">Dictyobacter alpinus</name>
    <dbReference type="NCBI Taxonomy" id="2014873"/>
    <lineage>
        <taxon>Bacteria</taxon>
        <taxon>Bacillati</taxon>
        <taxon>Chloroflexota</taxon>
        <taxon>Ktedonobacteria</taxon>
        <taxon>Ktedonobacterales</taxon>
        <taxon>Dictyobacteraceae</taxon>
        <taxon>Dictyobacter</taxon>
    </lineage>
</organism>
<keyword evidence="9" id="KW-1185">Reference proteome</keyword>
<dbReference type="InterPro" id="IPR027379">
    <property type="entry name" value="CLS_N"/>
</dbReference>
<feature type="transmembrane region" description="Helical" evidence="6">
    <location>
        <begin position="12"/>
        <end position="38"/>
    </location>
</feature>
<dbReference type="GO" id="GO:0005886">
    <property type="term" value="C:plasma membrane"/>
    <property type="evidence" value="ECO:0007669"/>
    <property type="project" value="UniProtKB-SubCell"/>
</dbReference>
<evidence type="ECO:0000256" key="2">
    <source>
        <dbReference type="ARBA" id="ARBA00022475"/>
    </source>
</evidence>
<comment type="caution">
    <text evidence="8">The sequence shown here is derived from an EMBL/GenBank/DDBJ whole genome shotgun (WGS) entry which is preliminary data.</text>
</comment>
<accession>A0A402B6H9</accession>
<evidence type="ECO:0000259" key="7">
    <source>
        <dbReference type="Pfam" id="PF13396"/>
    </source>
</evidence>
<feature type="domain" description="Cardiolipin synthase N-terminal" evidence="7">
    <location>
        <begin position="33"/>
        <end position="76"/>
    </location>
</feature>
<name>A0A402B6H9_9CHLR</name>
<evidence type="ECO:0000256" key="6">
    <source>
        <dbReference type="SAM" id="Phobius"/>
    </source>
</evidence>
<evidence type="ECO:0000313" key="8">
    <source>
        <dbReference type="EMBL" id="GCE26952.1"/>
    </source>
</evidence>
<keyword evidence="2" id="KW-1003">Cell membrane</keyword>
<keyword evidence="5 6" id="KW-0472">Membrane</keyword>
<proteinExistence type="predicted"/>
<dbReference type="AlphaFoldDB" id="A0A402B6H9"/>
<evidence type="ECO:0000256" key="3">
    <source>
        <dbReference type="ARBA" id="ARBA00022692"/>
    </source>
</evidence>